<keyword evidence="4" id="KW-1003">Cell membrane</keyword>
<evidence type="ECO:0000256" key="8">
    <source>
        <dbReference type="ARBA" id="ARBA00022889"/>
    </source>
</evidence>
<evidence type="ECO:0000256" key="13">
    <source>
        <dbReference type="ARBA" id="ARBA00023180"/>
    </source>
</evidence>
<evidence type="ECO:0000313" key="17">
    <source>
        <dbReference type="Ensembl" id="ENSDNVP00000001744.1"/>
    </source>
</evidence>
<dbReference type="GO" id="GO:0050839">
    <property type="term" value="F:cell adhesion molecule binding"/>
    <property type="evidence" value="ECO:0007669"/>
    <property type="project" value="TreeGrafter"/>
</dbReference>
<dbReference type="InterPro" id="IPR036179">
    <property type="entry name" value="Ig-like_dom_sf"/>
</dbReference>
<dbReference type="SMART" id="SM00409">
    <property type="entry name" value="IG"/>
    <property type="match status" value="2"/>
</dbReference>
<protein>
    <submittedName>
        <fullName evidence="17">CD226 molecule</fullName>
    </submittedName>
</protein>
<evidence type="ECO:0000256" key="5">
    <source>
        <dbReference type="ARBA" id="ARBA00022692"/>
    </source>
</evidence>
<dbReference type="PANTHER" id="PTHR47011:SF1">
    <property type="entry name" value="CD226 ANTIGEN"/>
    <property type="match status" value="1"/>
</dbReference>
<dbReference type="Gene3D" id="2.60.40.10">
    <property type="entry name" value="Immunoglobulins"/>
    <property type="match status" value="2"/>
</dbReference>
<reference evidence="17" key="2">
    <citation type="submission" date="2025-09" db="UniProtKB">
        <authorList>
            <consortium name="Ensembl"/>
        </authorList>
    </citation>
    <scope>IDENTIFICATION</scope>
</reference>
<keyword evidence="10 15" id="KW-1133">Transmembrane helix</keyword>
<dbReference type="OrthoDB" id="9937217at2759"/>
<keyword evidence="13" id="KW-0325">Glycoprotein</keyword>
<accession>A0A8C4J0M6</accession>
<keyword evidence="7" id="KW-0677">Repeat</keyword>
<evidence type="ECO:0000256" key="6">
    <source>
        <dbReference type="ARBA" id="ARBA00022729"/>
    </source>
</evidence>
<proteinExistence type="inferred from homology"/>
<dbReference type="InterPro" id="IPR007110">
    <property type="entry name" value="Ig-like_dom"/>
</dbReference>
<evidence type="ECO:0000256" key="3">
    <source>
        <dbReference type="ARBA" id="ARBA00007810"/>
    </source>
</evidence>
<dbReference type="PANTHER" id="PTHR47011">
    <property type="entry name" value="CD226 ANTIGEN"/>
    <property type="match status" value="1"/>
</dbReference>
<evidence type="ECO:0000256" key="2">
    <source>
        <dbReference type="ARBA" id="ARBA00004536"/>
    </source>
</evidence>
<dbReference type="GO" id="GO:0009897">
    <property type="term" value="C:external side of plasma membrane"/>
    <property type="evidence" value="ECO:0007669"/>
    <property type="project" value="TreeGrafter"/>
</dbReference>
<dbReference type="PROSITE" id="PS50835">
    <property type="entry name" value="IG_LIKE"/>
    <property type="match status" value="2"/>
</dbReference>
<dbReference type="Proteomes" id="UP000694423">
    <property type="component" value="Unplaced"/>
</dbReference>
<dbReference type="Ensembl" id="ENSDNVT00000002101.1">
    <property type="protein sequence ID" value="ENSDNVP00000001744.1"/>
    <property type="gene ID" value="ENSDNVG00000001273.1"/>
</dbReference>
<evidence type="ECO:0000256" key="12">
    <source>
        <dbReference type="ARBA" id="ARBA00023157"/>
    </source>
</evidence>
<keyword evidence="18" id="KW-1185">Reference proteome</keyword>
<feature type="compositionally biased region" description="Polar residues" evidence="14">
    <location>
        <begin position="294"/>
        <end position="306"/>
    </location>
</feature>
<name>A0A8C4J0M6_DRONO</name>
<evidence type="ECO:0000256" key="1">
    <source>
        <dbReference type="ARBA" id="ARBA00004251"/>
    </source>
</evidence>
<keyword evidence="11 15" id="KW-0472">Membrane</keyword>
<keyword evidence="6" id="KW-0732">Signal</keyword>
<feature type="domain" description="Ig-like" evidence="16">
    <location>
        <begin position="126"/>
        <end position="239"/>
    </location>
</feature>
<reference evidence="17" key="1">
    <citation type="submission" date="2025-08" db="UniProtKB">
        <authorList>
            <consortium name="Ensembl"/>
        </authorList>
    </citation>
    <scope>IDENTIFICATION</scope>
</reference>
<evidence type="ECO:0000256" key="14">
    <source>
        <dbReference type="SAM" id="MobiDB-lite"/>
    </source>
</evidence>
<evidence type="ECO:0000256" key="7">
    <source>
        <dbReference type="ARBA" id="ARBA00022737"/>
    </source>
</evidence>
<dbReference type="InterPro" id="IPR042842">
    <property type="entry name" value="CD226"/>
</dbReference>
<dbReference type="GO" id="GO:0002729">
    <property type="term" value="P:positive regulation of natural killer cell cytokine production"/>
    <property type="evidence" value="ECO:0007669"/>
    <property type="project" value="InterPro"/>
</dbReference>
<keyword evidence="8" id="KW-0130">Cell adhesion</keyword>
<evidence type="ECO:0000256" key="4">
    <source>
        <dbReference type="ARBA" id="ARBA00022475"/>
    </source>
</evidence>
<dbReference type="AlphaFoldDB" id="A0A8C4J0M6"/>
<feature type="transmembrane region" description="Helical" evidence="15">
    <location>
        <begin position="245"/>
        <end position="272"/>
    </location>
</feature>
<evidence type="ECO:0000313" key="18">
    <source>
        <dbReference type="Proteomes" id="UP000694423"/>
    </source>
</evidence>
<keyword evidence="12" id="KW-1015">Disulfide bond</keyword>
<dbReference type="InterPro" id="IPR013783">
    <property type="entry name" value="Ig-like_fold"/>
</dbReference>
<dbReference type="GO" id="GO:0005912">
    <property type="term" value="C:adherens junction"/>
    <property type="evidence" value="ECO:0007669"/>
    <property type="project" value="UniProtKB-SubCell"/>
</dbReference>
<dbReference type="GO" id="GO:0007155">
    <property type="term" value="P:cell adhesion"/>
    <property type="evidence" value="ECO:0007669"/>
    <property type="project" value="UniProtKB-KW"/>
</dbReference>
<dbReference type="InterPro" id="IPR003599">
    <property type="entry name" value="Ig_sub"/>
</dbReference>
<evidence type="ECO:0000256" key="15">
    <source>
        <dbReference type="SAM" id="Phobius"/>
    </source>
</evidence>
<comment type="subcellular location">
    <subcellularLocation>
        <location evidence="2">Cell junction</location>
        <location evidence="2">Adherens junction</location>
    </subcellularLocation>
    <subcellularLocation>
        <location evidence="1">Cell membrane</location>
        <topology evidence="1">Single-pass type I membrane protein</topology>
    </subcellularLocation>
</comment>
<feature type="domain" description="Ig-like" evidence="16">
    <location>
        <begin position="19"/>
        <end position="125"/>
    </location>
</feature>
<evidence type="ECO:0000256" key="9">
    <source>
        <dbReference type="ARBA" id="ARBA00022949"/>
    </source>
</evidence>
<dbReference type="GO" id="GO:0002891">
    <property type="term" value="P:positive regulation of immunoglobulin mediated immune response"/>
    <property type="evidence" value="ECO:0007669"/>
    <property type="project" value="TreeGrafter"/>
</dbReference>
<comment type="similarity">
    <text evidence="3">Belongs to the nectin family.</text>
</comment>
<sequence>MDHVTFLIVALQLYGSNVEGKFVDSTVKLTEKTKLDCVYPKKAMIIQTSWVKSNLTHKENIAVLHPVYGIHIEDSYKGRIHFQNDSSEDNSLYFIKSTLEDVGLYFCSVQTYPDGIWEKVTKVIQPDAFEVPEKQNNPVFTEPGGNVTFICPYNIGISVQQVMWERIKADQIDSIVLCNSLGEKIFGSDFKERTLVDCTPEASSMIVLQNITASDFAMYRCVATGRNNTYAMSFTMAVTLDHQWFIIYIAGGISTVFLLLVFLLIFCITTAYRKKRKRMTQTLAKALYPPQTRPVNSYGRSNFHGTENTERREESSLSQTEEIYVNCRNIPRKPKKRLLTFFLK</sequence>
<organism evidence="17 18">
    <name type="scientific">Dromaius novaehollandiae</name>
    <name type="common">Emu</name>
    <dbReference type="NCBI Taxonomy" id="8790"/>
    <lineage>
        <taxon>Eukaryota</taxon>
        <taxon>Metazoa</taxon>
        <taxon>Chordata</taxon>
        <taxon>Craniata</taxon>
        <taxon>Vertebrata</taxon>
        <taxon>Euteleostomi</taxon>
        <taxon>Archelosauria</taxon>
        <taxon>Archosauria</taxon>
        <taxon>Dinosauria</taxon>
        <taxon>Saurischia</taxon>
        <taxon>Theropoda</taxon>
        <taxon>Coelurosauria</taxon>
        <taxon>Aves</taxon>
        <taxon>Palaeognathae</taxon>
        <taxon>Casuariiformes</taxon>
        <taxon>Dromaiidae</taxon>
        <taxon>Dromaius</taxon>
    </lineage>
</organism>
<dbReference type="Pfam" id="PF07686">
    <property type="entry name" value="V-set"/>
    <property type="match status" value="1"/>
</dbReference>
<keyword evidence="5 15" id="KW-0812">Transmembrane</keyword>
<dbReference type="InterPro" id="IPR013106">
    <property type="entry name" value="Ig_V-set"/>
</dbReference>
<evidence type="ECO:0000256" key="11">
    <source>
        <dbReference type="ARBA" id="ARBA00023136"/>
    </source>
</evidence>
<evidence type="ECO:0000259" key="16">
    <source>
        <dbReference type="PROSITE" id="PS50835"/>
    </source>
</evidence>
<dbReference type="FunFam" id="2.60.40.10:FF:000304">
    <property type="entry name" value="Nectin cell adhesion molecule 1"/>
    <property type="match status" value="1"/>
</dbReference>
<feature type="region of interest" description="Disordered" evidence="14">
    <location>
        <begin position="294"/>
        <end position="317"/>
    </location>
</feature>
<dbReference type="SUPFAM" id="SSF48726">
    <property type="entry name" value="Immunoglobulin"/>
    <property type="match status" value="2"/>
</dbReference>
<evidence type="ECO:0000256" key="10">
    <source>
        <dbReference type="ARBA" id="ARBA00022989"/>
    </source>
</evidence>
<keyword evidence="9" id="KW-0965">Cell junction</keyword>